<evidence type="ECO:0000313" key="1">
    <source>
        <dbReference type="EMBL" id="DAE20883.1"/>
    </source>
</evidence>
<name>A0A8S5QQ08_9CAUD</name>
<proteinExistence type="predicted"/>
<protein>
    <submittedName>
        <fullName evidence="1">Tail completion protein</fullName>
    </submittedName>
</protein>
<organism evidence="1">
    <name type="scientific">Siphoviridae sp. ctgBD49</name>
    <dbReference type="NCBI Taxonomy" id="2826420"/>
    <lineage>
        <taxon>Viruses</taxon>
        <taxon>Duplodnaviria</taxon>
        <taxon>Heunggongvirae</taxon>
        <taxon>Uroviricota</taxon>
        <taxon>Caudoviricetes</taxon>
    </lineage>
</organism>
<reference evidence="1" key="1">
    <citation type="journal article" date="2021" name="Proc. Natl. Acad. Sci. U.S.A.">
        <title>A Catalog of Tens of Thousands of Viruses from Human Metagenomes Reveals Hidden Associations with Chronic Diseases.</title>
        <authorList>
            <person name="Tisza M.J."/>
            <person name="Buck C.B."/>
        </authorList>
    </citation>
    <scope>NUCLEOTIDE SEQUENCE</scope>
    <source>
        <strain evidence="1">CtgBD49</strain>
    </source>
</reference>
<accession>A0A8S5QQ08</accession>
<sequence length="101" mass="11917">MDRRSELGALLRKTLGSSNVYFQPPETVKLKYPCIIYTLSGERVRHAEDALYFHRDKYTVNVIDKNPDSEIPDKIRALPYCAFDRFYTADNLNHFVYTIFY</sequence>
<dbReference type="EMBL" id="BK015703">
    <property type="protein sequence ID" value="DAE20883.1"/>
    <property type="molecule type" value="Genomic_DNA"/>
</dbReference>